<dbReference type="OrthoDB" id="9788272at2"/>
<feature type="domain" description="Nucleotidyl transferase" evidence="1">
    <location>
        <begin position="11"/>
        <end position="230"/>
    </location>
</feature>
<name>A0A1A8T3R0_9GAMM</name>
<dbReference type="STRING" id="295068.MAQ5080_00265"/>
<accession>A0A1A8T3R0</accession>
<dbReference type="GO" id="GO:0016779">
    <property type="term" value="F:nucleotidyltransferase activity"/>
    <property type="evidence" value="ECO:0007669"/>
    <property type="project" value="UniProtKB-KW"/>
</dbReference>
<dbReference type="SUPFAM" id="SSF53448">
    <property type="entry name" value="Nucleotide-diphospho-sugar transferases"/>
    <property type="match status" value="1"/>
</dbReference>
<sequence>MKCMQSPPDVMILCGGLGTRLRSVVSDRPKPMADVQGKPFLEILITHLIQQGIQRIVLCAGYMGEYIQAYFSSQPFAAEIEVVVEPFPLGTAGAIKYALPLIEGDSFIAINGDSFCSYQLNALRETHRLSNAAATIYATYVSDATRFGTLELAGEESIVKAFKEKGSSAAGWVNAGAYMLNKELFDGVPCFEVCSLEQDVFPNIAAGQLMAYLGQEPFIDIGTPDDYHRFKQH</sequence>
<organism evidence="2 3">
    <name type="scientific">Marinomonas aquimarina</name>
    <dbReference type="NCBI Taxonomy" id="295068"/>
    <lineage>
        <taxon>Bacteria</taxon>
        <taxon>Pseudomonadati</taxon>
        <taxon>Pseudomonadota</taxon>
        <taxon>Gammaproteobacteria</taxon>
        <taxon>Oceanospirillales</taxon>
        <taxon>Oceanospirillaceae</taxon>
        <taxon>Marinomonas</taxon>
    </lineage>
</organism>
<protein>
    <submittedName>
        <fullName evidence="2">D-glycero-alpha-D-manno-heptose 1-phosphate guanylyltransferase</fullName>
        <ecNumber evidence="2">2.7.7.71</ecNumber>
    </submittedName>
</protein>
<dbReference type="PANTHER" id="PTHR22572">
    <property type="entry name" value="SUGAR-1-PHOSPHATE GUANYL TRANSFERASE"/>
    <property type="match status" value="1"/>
</dbReference>
<proteinExistence type="predicted"/>
<keyword evidence="2" id="KW-0808">Transferase</keyword>
<evidence type="ECO:0000313" key="3">
    <source>
        <dbReference type="Proteomes" id="UP000092627"/>
    </source>
</evidence>
<dbReference type="EC" id="2.7.7.71" evidence="2"/>
<keyword evidence="2" id="KW-0548">Nucleotidyltransferase</keyword>
<keyword evidence="3" id="KW-1185">Reference proteome</keyword>
<dbReference type="Pfam" id="PF00483">
    <property type="entry name" value="NTP_transferase"/>
    <property type="match status" value="1"/>
</dbReference>
<dbReference type="AlphaFoldDB" id="A0A1A8T3R0"/>
<dbReference type="CDD" id="cd06915">
    <property type="entry name" value="NTP_transferase_WcbM_like"/>
    <property type="match status" value="1"/>
</dbReference>
<dbReference type="Proteomes" id="UP000092627">
    <property type="component" value="Unassembled WGS sequence"/>
</dbReference>
<dbReference type="InterPro" id="IPR029044">
    <property type="entry name" value="Nucleotide-diphossugar_trans"/>
</dbReference>
<evidence type="ECO:0000313" key="2">
    <source>
        <dbReference type="EMBL" id="SBS25444.1"/>
    </source>
</evidence>
<evidence type="ECO:0000259" key="1">
    <source>
        <dbReference type="Pfam" id="PF00483"/>
    </source>
</evidence>
<dbReference type="InterPro" id="IPR005835">
    <property type="entry name" value="NTP_transferase_dom"/>
</dbReference>
<dbReference type="InterPro" id="IPR050486">
    <property type="entry name" value="Mannose-1P_guanyltransferase"/>
</dbReference>
<gene>
    <name evidence="2" type="primary">hddC</name>
    <name evidence="2" type="ORF">MAQ5080_00265</name>
</gene>
<reference evidence="2 3" key="1">
    <citation type="submission" date="2016-06" db="EMBL/GenBank/DDBJ databases">
        <authorList>
            <person name="Kjaerup R.B."/>
            <person name="Dalgaard T.S."/>
            <person name="Juul-Madsen H.R."/>
        </authorList>
    </citation>
    <scope>NUCLEOTIDE SEQUENCE [LARGE SCALE GENOMIC DNA]</scope>
    <source>
        <strain evidence="2 3">CECT 5080</strain>
    </source>
</reference>
<dbReference type="EMBL" id="FLOC01000001">
    <property type="protein sequence ID" value="SBS25444.1"/>
    <property type="molecule type" value="Genomic_DNA"/>
</dbReference>
<dbReference type="Gene3D" id="3.90.550.10">
    <property type="entry name" value="Spore Coat Polysaccharide Biosynthesis Protein SpsA, Chain A"/>
    <property type="match status" value="1"/>
</dbReference>